<reference evidence="3 4" key="1">
    <citation type="journal article" date="2018" name="Mol. Plant">
        <title>The genome of Artemisia annua provides insight into the evolution of Asteraceae family and artemisinin biosynthesis.</title>
        <authorList>
            <person name="Shen Q."/>
            <person name="Zhang L."/>
            <person name="Liao Z."/>
            <person name="Wang S."/>
            <person name="Yan T."/>
            <person name="Shi P."/>
            <person name="Liu M."/>
            <person name="Fu X."/>
            <person name="Pan Q."/>
            <person name="Wang Y."/>
            <person name="Lv Z."/>
            <person name="Lu X."/>
            <person name="Zhang F."/>
            <person name="Jiang W."/>
            <person name="Ma Y."/>
            <person name="Chen M."/>
            <person name="Hao X."/>
            <person name="Li L."/>
            <person name="Tang Y."/>
            <person name="Lv G."/>
            <person name="Zhou Y."/>
            <person name="Sun X."/>
            <person name="Brodelius P.E."/>
            <person name="Rose J.K.C."/>
            <person name="Tang K."/>
        </authorList>
    </citation>
    <scope>NUCLEOTIDE SEQUENCE [LARGE SCALE GENOMIC DNA]</scope>
    <source>
        <strain evidence="4">cv. Huhao1</strain>
        <tissue evidence="3">Leaf</tissue>
    </source>
</reference>
<evidence type="ECO:0000313" key="3">
    <source>
        <dbReference type="EMBL" id="PWA77893.1"/>
    </source>
</evidence>
<evidence type="ECO:0000256" key="1">
    <source>
        <dbReference type="SAM" id="Coils"/>
    </source>
</evidence>
<keyword evidence="1" id="KW-0175">Coiled coil</keyword>
<name>A0A2U1NWJ9_ARTAN</name>
<protein>
    <submittedName>
        <fullName evidence="3">Transposase, Ptta/En/Spm</fullName>
    </submittedName>
</protein>
<gene>
    <name evidence="3" type="ORF">CTI12_AA158040</name>
</gene>
<dbReference type="AlphaFoldDB" id="A0A2U1NWJ9"/>
<dbReference type="EMBL" id="PKPP01002061">
    <property type="protein sequence ID" value="PWA77893.1"/>
    <property type="molecule type" value="Genomic_DNA"/>
</dbReference>
<keyword evidence="4" id="KW-1185">Reference proteome</keyword>
<feature type="compositionally biased region" description="Polar residues" evidence="2">
    <location>
        <begin position="105"/>
        <end position="119"/>
    </location>
</feature>
<dbReference type="InterPro" id="IPR004252">
    <property type="entry name" value="Probable_transposase_24"/>
</dbReference>
<evidence type="ECO:0000313" key="4">
    <source>
        <dbReference type="Proteomes" id="UP000245207"/>
    </source>
</evidence>
<sequence length="563" mass="64665">MGELVLNKKGSQRHSGQNAAKPNSTTRSISHVLPSEEGCDGPETFAISNTAKKSRLQQCKEANERNEQFIDRSAASKNQSRAKVTMGELVLNKKCSQRHLGQNAAKPNSATTSISSGSRKQLVDEDDEDDVRSQDVNDADSENYGVEDDENENIELLFDHSDNEIEDDGSEDDFENDDVELEILQVPQSQKQTAISATKKRGPTMMHNIHTRNLREAIICNEFGQPIGPVSEEKDVVGKFSRFLGTISRTYSYAPLIYKSWHKVPNKDRMWEYVLEKYVVPGDAKPWVLKTIGACWRGHKSRLKKKHFYDLKDNRSRLKNRPKCIPEKDFLQLLRLWNKTEEKKRCLAAKARRMQQKNLHTAGPKSFARIREDMKNEDPNKEPPSLTKLFERTRERKEGHVYADTYDETERLIEKMKNYQAPEEEDGGGQDVSGPVDPFLAVMNKEYNGHRRLFGKGVTNKLIKKVNGGETSYMVPTELMESVKTAIDAEMKRLVEMRKQIEDDHERKKLELAEEHKRNKAEIEEMRKEMRKEIDDQRDRLVEDAVQKLIEKLPPGVVKKLLA</sequence>
<feature type="region of interest" description="Disordered" evidence="2">
    <location>
        <begin position="1"/>
        <end position="45"/>
    </location>
</feature>
<feature type="coiled-coil region" evidence="1">
    <location>
        <begin position="491"/>
        <end position="540"/>
    </location>
</feature>
<dbReference type="Proteomes" id="UP000245207">
    <property type="component" value="Unassembled WGS sequence"/>
</dbReference>
<accession>A0A2U1NWJ9</accession>
<dbReference type="PANTHER" id="PTHR33144">
    <property type="entry name" value="OS10G0409366 PROTEIN-RELATED"/>
    <property type="match status" value="1"/>
</dbReference>
<feature type="compositionally biased region" description="Polar residues" evidence="2">
    <location>
        <begin position="13"/>
        <end position="29"/>
    </location>
</feature>
<evidence type="ECO:0000256" key="2">
    <source>
        <dbReference type="SAM" id="MobiDB-lite"/>
    </source>
</evidence>
<feature type="compositionally biased region" description="Acidic residues" evidence="2">
    <location>
        <begin position="137"/>
        <end position="152"/>
    </location>
</feature>
<comment type="caution">
    <text evidence="3">The sequence shown here is derived from an EMBL/GenBank/DDBJ whole genome shotgun (WGS) entry which is preliminary data.</text>
</comment>
<dbReference type="OrthoDB" id="1913335at2759"/>
<organism evidence="3 4">
    <name type="scientific">Artemisia annua</name>
    <name type="common">Sweet wormwood</name>
    <dbReference type="NCBI Taxonomy" id="35608"/>
    <lineage>
        <taxon>Eukaryota</taxon>
        <taxon>Viridiplantae</taxon>
        <taxon>Streptophyta</taxon>
        <taxon>Embryophyta</taxon>
        <taxon>Tracheophyta</taxon>
        <taxon>Spermatophyta</taxon>
        <taxon>Magnoliopsida</taxon>
        <taxon>eudicotyledons</taxon>
        <taxon>Gunneridae</taxon>
        <taxon>Pentapetalae</taxon>
        <taxon>asterids</taxon>
        <taxon>campanulids</taxon>
        <taxon>Asterales</taxon>
        <taxon>Asteraceae</taxon>
        <taxon>Asteroideae</taxon>
        <taxon>Anthemideae</taxon>
        <taxon>Artemisiinae</taxon>
        <taxon>Artemisia</taxon>
    </lineage>
</organism>
<proteinExistence type="predicted"/>
<dbReference type="Pfam" id="PF03004">
    <property type="entry name" value="Transposase_24"/>
    <property type="match status" value="1"/>
</dbReference>
<feature type="region of interest" description="Disordered" evidence="2">
    <location>
        <begin position="98"/>
        <end position="152"/>
    </location>
</feature>
<dbReference type="PANTHER" id="PTHR33144:SF16">
    <property type="entry name" value="OS02G0129000 PROTEIN"/>
    <property type="match status" value="1"/>
</dbReference>